<feature type="compositionally biased region" description="Basic and acidic residues" evidence="1">
    <location>
        <begin position="87"/>
        <end position="107"/>
    </location>
</feature>
<name>A0A6J5NII9_9CAUD</name>
<gene>
    <name evidence="2" type="ORF">UFOVP686_26</name>
    <name evidence="3" type="ORF">UFOVP752_40</name>
</gene>
<sequence length="369" mass="40722">MENTTSLRESLEQAMDDKESTQNDSQLDTSAAPEPSQTVSSDPEPATEQVSETATPPEETSGEGRQRDDSGKFAKKPEDGMQPGPKSEPKVNREERAPQSWKPETRQHWQTLPAEVRSEIARRESEFTRVMQETAESRKMAEALQRTIAPYEHFIRAENSNPLQAIDNLMATAARLRTGTAPELATLVSQLINQYGVGRFGKGFIETLDQALVGQTPQEDPRETMIRQKLEQEIAPVKQFMSQFQQMQQMQQQQMQGQAGNEVQGFLANHEFAMDVKDDMADLIEMAHKRGRELSLEEAYEKACRSHPSIGKIFANRDKAAQAQSTNQVAQRARAASVSVSGAPSGGSNSAGAGDLRSALESAWSSAGR</sequence>
<organism evidence="2">
    <name type="scientific">uncultured Caudovirales phage</name>
    <dbReference type="NCBI Taxonomy" id="2100421"/>
    <lineage>
        <taxon>Viruses</taxon>
        <taxon>Duplodnaviria</taxon>
        <taxon>Heunggongvirae</taxon>
        <taxon>Uroviricota</taxon>
        <taxon>Caudoviricetes</taxon>
        <taxon>Peduoviridae</taxon>
        <taxon>Maltschvirus</taxon>
        <taxon>Maltschvirus maltsch</taxon>
    </lineage>
</organism>
<feature type="compositionally biased region" description="Basic and acidic residues" evidence="1">
    <location>
        <begin position="62"/>
        <end position="79"/>
    </location>
</feature>
<feature type="region of interest" description="Disordered" evidence="1">
    <location>
        <begin position="334"/>
        <end position="369"/>
    </location>
</feature>
<dbReference type="EMBL" id="LR796654">
    <property type="protein sequence ID" value="CAB4157556.1"/>
    <property type="molecule type" value="Genomic_DNA"/>
</dbReference>
<proteinExistence type="predicted"/>
<dbReference type="EMBL" id="LR798346">
    <property type="protein sequence ID" value="CAB5225602.1"/>
    <property type="molecule type" value="Genomic_DNA"/>
</dbReference>
<accession>A0A6J5NII9</accession>
<evidence type="ECO:0000313" key="3">
    <source>
        <dbReference type="EMBL" id="CAB5225602.1"/>
    </source>
</evidence>
<protein>
    <submittedName>
        <fullName evidence="2">Uncharacterized protein</fullName>
    </submittedName>
</protein>
<reference evidence="2" key="1">
    <citation type="submission" date="2020-04" db="EMBL/GenBank/DDBJ databases">
        <authorList>
            <person name="Chiriac C."/>
            <person name="Salcher M."/>
            <person name="Ghai R."/>
            <person name="Kavagutti S V."/>
        </authorList>
    </citation>
    <scope>NUCLEOTIDE SEQUENCE</scope>
</reference>
<feature type="compositionally biased region" description="Basic and acidic residues" evidence="1">
    <location>
        <begin position="9"/>
        <end position="21"/>
    </location>
</feature>
<evidence type="ECO:0000313" key="2">
    <source>
        <dbReference type="EMBL" id="CAB4157556.1"/>
    </source>
</evidence>
<evidence type="ECO:0000256" key="1">
    <source>
        <dbReference type="SAM" id="MobiDB-lite"/>
    </source>
</evidence>
<feature type="region of interest" description="Disordered" evidence="1">
    <location>
        <begin position="1"/>
        <end position="114"/>
    </location>
</feature>
<feature type="compositionally biased region" description="Polar residues" evidence="1">
    <location>
        <begin position="22"/>
        <end position="41"/>
    </location>
</feature>
<feature type="compositionally biased region" description="Low complexity" evidence="1">
    <location>
        <begin position="334"/>
        <end position="354"/>
    </location>
</feature>